<feature type="binding site" evidence="6">
    <location>
        <position position="228"/>
    </location>
    <ligand>
        <name>S-adenosyl-L-methionine</name>
        <dbReference type="ChEBI" id="CHEBI:59789"/>
    </ligand>
</feature>
<dbReference type="AlphaFoldDB" id="A0A1G5PL51"/>
<comment type="subcellular location">
    <subcellularLocation>
        <location evidence="6">Cytoplasm</location>
    </subcellularLocation>
</comment>
<evidence type="ECO:0000313" key="9">
    <source>
        <dbReference type="Proteomes" id="UP000199648"/>
    </source>
</evidence>
<dbReference type="GO" id="GO:0070039">
    <property type="term" value="F:rRNA (guanosine-2'-O-)-methyltransferase activity"/>
    <property type="evidence" value="ECO:0007669"/>
    <property type="project" value="UniProtKB-UniRule"/>
</dbReference>
<sequence>MKEEIVFGLHAVQAVIEHQSDSVTSLWLDSRRKDKRLRHLAQLAERAGVGVEWLSKPELDRLTTGGRHQGAVARIRGEVPRDESFLENRLTTMEEPPFLLVLDGVTDPHNLGACLRTADAVGAHAVVVPRDRACGLTPTVRKVASGAAQSVPLVSVTNLSRTLAGLRSAGVWVVGTALEGASGDLYQAQLTGPLALVLGAEGQGLRRLTAEGCDELVTIPMRGTVQSLNVSVAAGVCLYEAYRQRFVTGISGSSTGLRRGGAGEEV</sequence>
<dbReference type="STRING" id="415747.SAMN03097708_00264"/>
<dbReference type="InterPro" id="IPR004441">
    <property type="entry name" value="rRNA_MeTrfase_TrmH"/>
</dbReference>
<dbReference type="Gene3D" id="3.40.1280.10">
    <property type="match status" value="1"/>
</dbReference>
<dbReference type="SMART" id="SM00967">
    <property type="entry name" value="SpoU_sub_bind"/>
    <property type="match status" value="1"/>
</dbReference>
<evidence type="ECO:0000256" key="1">
    <source>
        <dbReference type="ARBA" id="ARBA00022490"/>
    </source>
</evidence>
<dbReference type="PANTHER" id="PTHR46429">
    <property type="entry name" value="23S RRNA (GUANOSINE-2'-O-)-METHYLTRANSFERASE RLMB"/>
    <property type="match status" value="1"/>
</dbReference>
<dbReference type="EC" id="2.1.1.185" evidence="6"/>
<dbReference type="InterPro" id="IPR024915">
    <property type="entry name" value="23S_rRNA_MeTrfase_RlmB"/>
</dbReference>
<dbReference type="SUPFAM" id="SSF75217">
    <property type="entry name" value="alpha/beta knot"/>
    <property type="match status" value="1"/>
</dbReference>
<feature type="domain" description="RNA 2-O ribose methyltransferase substrate binding" evidence="7">
    <location>
        <begin position="5"/>
        <end position="81"/>
    </location>
</feature>
<dbReference type="OrthoDB" id="9785673at2"/>
<dbReference type="HAMAP" id="MF_01887">
    <property type="entry name" value="23SrRNA_methyltr_B"/>
    <property type="match status" value="1"/>
</dbReference>
<protein>
    <recommendedName>
        <fullName evidence="6">23S rRNA (guanosine-2'-O-)-methyltransferase RlmB</fullName>
        <ecNumber evidence="6">2.1.1.185</ecNumber>
    </recommendedName>
    <alternativeName>
        <fullName evidence="6">23S rRNA (guanosine2251 2'-O)-methyltransferase</fullName>
    </alternativeName>
    <alternativeName>
        <fullName evidence="6">23S rRNA Gm2251 2'-O-methyltransferase</fullName>
    </alternativeName>
</protein>
<dbReference type="InterPro" id="IPR029028">
    <property type="entry name" value="Alpha/beta_knot_MTases"/>
</dbReference>
<evidence type="ECO:0000256" key="5">
    <source>
        <dbReference type="ARBA" id="ARBA00022691"/>
    </source>
</evidence>
<dbReference type="NCBIfam" id="TIGR00186">
    <property type="entry name" value="rRNA_methyl_3"/>
    <property type="match status" value="1"/>
</dbReference>
<proteinExistence type="inferred from homology"/>
<keyword evidence="2 6" id="KW-0698">rRNA processing</keyword>
<dbReference type="EMBL" id="FMWD01000001">
    <property type="protein sequence ID" value="SCZ49789.1"/>
    <property type="molecule type" value="Genomic_DNA"/>
</dbReference>
<evidence type="ECO:0000256" key="2">
    <source>
        <dbReference type="ARBA" id="ARBA00022552"/>
    </source>
</evidence>
<accession>A0A1G5PL51</accession>
<comment type="catalytic activity">
    <reaction evidence="6">
        <text>guanosine(2251) in 23S rRNA + S-adenosyl-L-methionine = 2'-O-methylguanosine(2251) in 23S rRNA + S-adenosyl-L-homocysteine + H(+)</text>
        <dbReference type="Rhea" id="RHEA:24140"/>
        <dbReference type="Rhea" id="RHEA-COMP:10239"/>
        <dbReference type="Rhea" id="RHEA-COMP:10241"/>
        <dbReference type="ChEBI" id="CHEBI:15378"/>
        <dbReference type="ChEBI" id="CHEBI:57856"/>
        <dbReference type="ChEBI" id="CHEBI:59789"/>
        <dbReference type="ChEBI" id="CHEBI:74269"/>
        <dbReference type="ChEBI" id="CHEBI:74445"/>
        <dbReference type="EC" id="2.1.1.185"/>
    </reaction>
</comment>
<keyword evidence="3 6" id="KW-0489">Methyltransferase</keyword>
<comment type="similarity">
    <text evidence="6">Belongs to the class IV-like SAM-binding methyltransferase superfamily. RNA methyltransferase TrmH family. RlmB subfamily.</text>
</comment>
<dbReference type="FunFam" id="3.40.1280.10:FF:000008">
    <property type="entry name" value="Group 3 RNA methyltransferase TrmH"/>
    <property type="match status" value="1"/>
</dbReference>
<evidence type="ECO:0000256" key="3">
    <source>
        <dbReference type="ARBA" id="ARBA00022603"/>
    </source>
</evidence>
<dbReference type="InterPro" id="IPR001537">
    <property type="entry name" value="SpoU_MeTrfase"/>
</dbReference>
<dbReference type="Pfam" id="PF00588">
    <property type="entry name" value="SpoU_methylase"/>
    <property type="match status" value="1"/>
</dbReference>
<keyword evidence="1 6" id="KW-0963">Cytoplasm</keyword>
<comment type="function">
    <text evidence="6">Specifically methylates the ribose of guanosine 2251 in 23S rRNA.</text>
</comment>
<dbReference type="PANTHER" id="PTHR46429:SF1">
    <property type="entry name" value="23S RRNA (GUANOSINE-2'-O-)-METHYLTRANSFERASE RLMB"/>
    <property type="match status" value="1"/>
</dbReference>
<dbReference type="InterPro" id="IPR013123">
    <property type="entry name" value="SpoU_subst-bd"/>
</dbReference>
<dbReference type="InterPro" id="IPR029026">
    <property type="entry name" value="tRNA_m1G_MTases_N"/>
</dbReference>
<keyword evidence="5 6" id="KW-0949">S-adenosyl-L-methionine</keyword>
<organism evidence="8 9">
    <name type="scientific">Thiohalomonas denitrificans</name>
    <dbReference type="NCBI Taxonomy" id="415747"/>
    <lineage>
        <taxon>Bacteria</taxon>
        <taxon>Pseudomonadati</taxon>
        <taxon>Pseudomonadota</taxon>
        <taxon>Gammaproteobacteria</taxon>
        <taxon>Thiohalomonadales</taxon>
        <taxon>Thiohalomonadaceae</taxon>
        <taxon>Thiohalomonas</taxon>
    </lineage>
</organism>
<evidence type="ECO:0000256" key="6">
    <source>
        <dbReference type="HAMAP-Rule" id="MF_01887"/>
    </source>
</evidence>
<dbReference type="Gene3D" id="3.30.1330.30">
    <property type="match status" value="1"/>
</dbReference>
<reference evidence="8 9" key="1">
    <citation type="submission" date="2016-10" db="EMBL/GenBank/DDBJ databases">
        <authorList>
            <person name="de Groot N.N."/>
        </authorList>
    </citation>
    <scope>NUCLEOTIDE SEQUENCE [LARGE SCALE GENOMIC DNA]</scope>
    <source>
        <strain evidence="8 9">HLD2</strain>
    </source>
</reference>
<evidence type="ECO:0000256" key="4">
    <source>
        <dbReference type="ARBA" id="ARBA00022679"/>
    </source>
</evidence>
<name>A0A1G5PL51_9GAMM</name>
<gene>
    <name evidence="6" type="primary">rlmB</name>
    <name evidence="8" type="ORF">SAMN03097708_00264</name>
</gene>
<feature type="binding site" evidence="6">
    <location>
        <position position="219"/>
    </location>
    <ligand>
        <name>S-adenosyl-L-methionine</name>
        <dbReference type="ChEBI" id="CHEBI:59789"/>
    </ligand>
</feature>
<dbReference type="GO" id="GO:0003723">
    <property type="term" value="F:RNA binding"/>
    <property type="evidence" value="ECO:0007669"/>
    <property type="project" value="InterPro"/>
</dbReference>
<keyword evidence="9" id="KW-1185">Reference proteome</keyword>
<dbReference type="RefSeq" id="WP_092991806.1">
    <property type="nucleotide sequence ID" value="NZ_FMWD01000001.1"/>
</dbReference>
<keyword evidence="4 6" id="KW-0808">Transferase</keyword>
<feature type="binding site" evidence="6">
    <location>
        <position position="199"/>
    </location>
    <ligand>
        <name>S-adenosyl-L-methionine</name>
        <dbReference type="ChEBI" id="CHEBI:59789"/>
    </ligand>
</feature>
<dbReference type="SUPFAM" id="SSF55315">
    <property type="entry name" value="L30e-like"/>
    <property type="match status" value="1"/>
</dbReference>
<dbReference type="CDD" id="cd18103">
    <property type="entry name" value="SpoU-like_RlmB"/>
    <property type="match status" value="1"/>
</dbReference>
<evidence type="ECO:0000313" key="8">
    <source>
        <dbReference type="EMBL" id="SCZ49789.1"/>
    </source>
</evidence>
<dbReference type="Pfam" id="PF08032">
    <property type="entry name" value="SpoU_sub_bind"/>
    <property type="match status" value="1"/>
</dbReference>
<evidence type="ECO:0000259" key="7">
    <source>
        <dbReference type="SMART" id="SM00967"/>
    </source>
</evidence>
<dbReference type="GO" id="GO:0005829">
    <property type="term" value="C:cytosol"/>
    <property type="evidence" value="ECO:0007669"/>
    <property type="project" value="TreeGrafter"/>
</dbReference>
<dbReference type="Proteomes" id="UP000199648">
    <property type="component" value="Unassembled WGS sequence"/>
</dbReference>
<dbReference type="InterPro" id="IPR029064">
    <property type="entry name" value="Ribosomal_eL30-like_sf"/>
</dbReference>